<evidence type="ECO:0000256" key="9">
    <source>
        <dbReference type="ARBA" id="ARBA00023030"/>
    </source>
</evidence>
<dbReference type="Pfam" id="PF06404">
    <property type="entry name" value="PSK"/>
    <property type="match status" value="1"/>
</dbReference>
<keyword evidence="9 10" id="KW-0339">Growth factor</keyword>
<dbReference type="GO" id="GO:0005576">
    <property type="term" value="C:extracellular region"/>
    <property type="evidence" value="ECO:0007669"/>
    <property type="project" value="UniProtKB-SubCell"/>
</dbReference>
<keyword evidence="8 10" id="KW-0221">Differentiation</keyword>
<sequence length="245" mass="25069">MSHRVTVVIVALLLFLSLAHAGRPEPAALERADVQGVAGKESEKVAVEGCEGIGKEECLKRSTLAAHTDYIYTQGGETSEKTANSLLPAKFQAEAVEESTQTAERMEKSSLVLVSLLVLVLATADDVEAELAKGKGHGEDGGGAGIPWFGAEPGGFFGHGGGFHVPAEIGGGWGAGFGGPSGGYARGGVVRPSVVCSEKGPCYKKRVTCPDRCFTSFSRSGKGYGGGGGGGGCTIDCEKRCVASC</sequence>
<reference evidence="11 12" key="1">
    <citation type="submission" date="2022-12" db="EMBL/GenBank/DDBJ databases">
        <title>Chromosome-scale assembly of the Ensete ventricosum genome.</title>
        <authorList>
            <person name="Dussert Y."/>
            <person name="Stocks J."/>
            <person name="Wendawek A."/>
            <person name="Woldeyes F."/>
            <person name="Nichols R.A."/>
            <person name="Borrell J.S."/>
        </authorList>
    </citation>
    <scope>NUCLEOTIDE SEQUENCE [LARGE SCALE GENOMIC DNA]</scope>
    <source>
        <strain evidence="12">cv. Maze</strain>
        <tissue evidence="11">Seeds</tissue>
    </source>
</reference>
<name>A0AAV8RLQ7_ENSVE</name>
<comment type="function">
    <text evidence="1 10">Promotes plant cell differentiation, organogenesis and somatic embryogenesis as well as cell proliferation.</text>
</comment>
<evidence type="ECO:0000313" key="11">
    <source>
        <dbReference type="EMBL" id="KAJ8506703.1"/>
    </source>
</evidence>
<evidence type="ECO:0000256" key="7">
    <source>
        <dbReference type="ARBA" id="ARBA00022729"/>
    </source>
</evidence>
<dbReference type="GO" id="GO:0008283">
    <property type="term" value="P:cell population proliferation"/>
    <property type="evidence" value="ECO:0007669"/>
    <property type="project" value="UniProtKB-UniRule"/>
</dbReference>
<dbReference type="Proteomes" id="UP001222027">
    <property type="component" value="Unassembled WGS sequence"/>
</dbReference>
<dbReference type="GO" id="GO:0008083">
    <property type="term" value="F:growth factor activity"/>
    <property type="evidence" value="ECO:0007669"/>
    <property type="project" value="UniProtKB-UniRule"/>
</dbReference>
<comment type="caution">
    <text evidence="11">The sequence shown here is derived from an EMBL/GenBank/DDBJ whole genome shotgun (WGS) entry which is preliminary data.</text>
</comment>
<comment type="PTM">
    <text evidence="10">Sulfation is important for activity and for the binding to a putative membrane receptor.</text>
</comment>
<evidence type="ECO:0000256" key="6">
    <source>
        <dbReference type="ARBA" id="ARBA00022641"/>
    </source>
</evidence>
<keyword evidence="7 10" id="KW-0732">Signal</keyword>
<evidence type="ECO:0000256" key="8">
    <source>
        <dbReference type="ARBA" id="ARBA00022782"/>
    </source>
</evidence>
<keyword evidence="12" id="KW-1185">Reference proteome</keyword>
<proteinExistence type="inferred from homology"/>
<dbReference type="GO" id="GO:0030154">
    <property type="term" value="P:cell differentiation"/>
    <property type="evidence" value="ECO:0007669"/>
    <property type="project" value="UniProtKB-UniRule"/>
</dbReference>
<keyword evidence="5 10" id="KW-0964">Secreted</keyword>
<dbReference type="PANTHER" id="PTHR34789">
    <property type="entry name" value="EXPRESSED PROTEIN"/>
    <property type="match status" value="1"/>
</dbReference>
<dbReference type="PANTHER" id="PTHR34789:SF1">
    <property type="entry name" value="EXPRESSED PROTEIN"/>
    <property type="match status" value="1"/>
</dbReference>
<evidence type="ECO:0000256" key="10">
    <source>
        <dbReference type="RuleBase" id="RU368031"/>
    </source>
</evidence>
<dbReference type="InterPro" id="IPR009438">
    <property type="entry name" value="Phytosulfokine"/>
</dbReference>
<keyword evidence="6 10" id="KW-0765">Sulfation</keyword>
<dbReference type="EMBL" id="JAQQAF010000002">
    <property type="protein sequence ID" value="KAJ8506703.1"/>
    <property type="molecule type" value="Genomic_DNA"/>
</dbReference>
<organism evidence="11 12">
    <name type="scientific">Ensete ventricosum</name>
    <name type="common">Abyssinian banana</name>
    <name type="synonym">Musa ensete</name>
    <dbReference type="NCBI Taxonomy" id="4639"/>
    <lineage>
        <taxon>Eukaryota</taxon>
        <taxon>Viridiplantae</taxon>
        <taxon>Streptophyta</taxon>
        <taxon>Embryophyta</taxon>
        <taxon>Tracheophyta</taxon>
        <taxon>Spermatophyta</taxon>
        <taxon>Magnoliopsida</taxon>
        <taxon>Liliopsida</taxon>
        <taxon>Zingiberales</taxon>
        <taxon>Musaceae</taxon>
        <taxon>Ensete</taxon>
    </lineage>
</organism>
<evidence type="ECO:0000313" key="12">
    <source>
        <dbReference type="Proteomes" id="UP001222027"/>
    </source>
</evidence>
<evidence type="ECO:0000256" key="2">
    <source>
        <dbReference type="ARBA" id="ARBA00004613"/>
    </source>
</evidence>
<feature type="chain" id="PRO_5043092844" description="Phytosulfokine" evidence="10">
    <location>
        <begin position="22"/>
        <end position="245"/>
    </location>
</feature>
<gene>
    <name evidence="11" type="ORF">OPV22_007589</name>
</gene>
<dbReference type="AlphaFoldDB" id="A0AAV8RLQ7"/>
<evidence type="ECO:0000256" key="3">
    <source>
        <dbReference type="ARBA" id="ARBA00010781"/>
    </source>
</evidence>
<feature type="signal peptide" evidence="10">
    <location>
        <begin position="1"/>
        <end position="21"/>
    </location>
</feature>
<protein>
    <recommendedName>
        <fullName evidence="10">Phytosulfokine</fullName>
    </recommendedName>
    <component>
        <recommendedName>
            <fullName evidence="10">Phytosulfokine-alpha</fullName>
            <shortName evidence="10">PSK-alpha</shortName>
            <shortName evidence="10">Phytosulfokine-a</shortName>
        </recommendedName>
    </component>
    <component>
        <recommendedName>
            <fullName evidence="10">Phytosulfokine-beta</fullName>
            <shortName evidence="10">PSK-beta</shortName>
            <shortName evidence="10">Phytosulfokine-b</shortName>
        </recommendedName>
    </component>
</protein>
<evidence type="ECO:0000256" key="1">
    <source>
        <dbReference type="ARBA" id="ARBA00003158"/>
    </source>
</evidence>
<evidence type="ECO:0000256" key="5">
    <source>
        <dbReference type="ARBA" id="ARBA00022525"/>
    </source>
</evidence>
<comment type="subcellular location">
    <subcellularLocation>
        <location evidence="2 10">Secreted</location>
    </subcellularLocation>
</comment>
<keyword evidence="4 10" id="KW-0217">Developmental protein</keyword>
<comment type="PTM">
    <text evidence="10">PSK-alpha is produced by endopeptidase digestion. PSK-beta is produced from PSK-alpha by exopeptidase digestion.</text>
</comment>
<comment type="similarity">
    <text evidence="3 10">Belongs to the phytosulfokine family.</text>
</comment>
<evidence type="ECO:0000256" key="4">
    <source>
        <dbReference type="ARBA" id="ARBA00022473"/>
    </source>
</evidence>
<accession>A0AAV8RLQ7</accession>